<dbReference type="InterPro" id="IPR000156">
    <property type="entry name" value="Ran_bind_dom"/>
</dbReference>
<feature type="compositionally biased region" description="Acidic residues" evidence="3">
    <location>
        <begin position="553"/>
        <end position="565"/>
    </location>
</feature>
<dbReference type="SUPFAM" id="SSF50729">
    <property type="entry name" value="PH domain-like"/>
    <property type="match status" value="1"/>
</dbReference>
<feature type="compositionally biased region" description="Polar residues" evidence="3">
    <location>
        <begin position="718"/>
        <end position="735"/>
    </location>
</feature>
<dbReference type="InterPro" id="IPR045255">
    <property type="entry name" value="RanBP1-like"/>
</dbReference>
<evidence type="ECO:0000256" key="1">
    <source>
        <dbReference type="ARBA" id="ARBA00004123"/>
    </source>
</evidence>
<organism evidence="5 6">
    <name type="scientific">Strigamia maritima</name>
    <name type="common">European centipede</name>
    <name type="synonym">Geophilus maritimus</name>
    <dbReference type="NCBI Taxonomy" id="126957"/>
    <lineage>
        <taxon>Eukaryota</taxon>
        <taxon>Metazoa</taxon>
        <taxon>Ecdysozoa</taxon>
        <taxon>Arthropoda</taxon>
        <taxon>Myriapoda</taxon>
        <taxon>Chilopoda</taxon>
        <taxon>Pleurostigmophora</taxon>
        <taxon>Geophilomorpha</taxon>
        <taxon>Linotaeniidae</taxon>
        <taxon>Strigamia</taxon>
    </lineage>
</organism>
<dbReference type="EnsemblMetazoa" id="SMAR013094-RA">
    <property type="protein sequence ID" value="SMAR013094-PA"/>
    <property type="gene ID" value="SMAR013094"/>
</dbReference>
<dbReference type="PANTHER" id="PTHR23138:SF142">
    <property type="entry name" value="RAN-BINDING PROTEIN 3B-RELATED"/>
    <property type="match status" value="1"/>
</dbReference>
<feature type="region of interest" description="Disordered" evidence="3">
    <location>
        <begin position="718"/>
        <end position="825"/>
    </location>
</feature>
<feature type="region of interest" description="Disordered" evidence="3">
    <location>
        <begin position="528"/>
        <end position="580"/>
    </location>
</feature>
<feature type="compositionally biased region" description="Basic and acidic residues" evidence="3">
    <location>
        <begin position="813"/>
        <end position="825"/>
    </location>
</feature>
<feature type="compositionally biased region" description="Low complexity" evidence="3">
    <location>
        <begin position="532"/>
        <end position="542"/>
    </location>
</feature>
<feature type="domain" description="RanBD1" evidence="4">
    <location>
        <begin position="365"/>
        <end position="454"/>
    </location>
</feature>
<protein>
    <recommendedName>
        <fullName evidence="4">RanBD1 domain-containing protein</fullName>
    </recommendedName>
</protein>
<dbReference type="PROSITE" id="PS50196">
    <property type="entry name" value="RANBD1"/>
    <property type="match status" value="1"/>
</dbReference>
<feature type="compositionally biased region" description="Polar residues" evidence="3">
    <location>
        <begin position="791"/>
        <end position="804"/>
    </location>
</feature>
<evidence type="ECO:0000256" key="2">
    <source>
        <dbReference type="ARBA" id="ARBA00023242"/>
    </source>
</evidence>
<reference evidence="5" key="2">
    <citation type="submission" date="2015-02" db="UniProtKB">
        <authorList>
            <consortium name="EnsemblMetazoa"/>
        </authorList>
    </citation>
    <scope>IDENTIFICATION</scope>
</reference>
<feature type="compositionally biased region" description="Polar residues" evidence="3">
    <location>
        <begin position="566"/>
        <end position="580"/>
    </location>
</feature>
<reference evidence="6" key="1">
    <citation type="submission" date="2011-05" db="EMBL/GenBank/DDBJ databases">
        <authorList>
            <person name="Richards S.R."/>
            <person name="Qu J."/>
            <person name="Jiang H."/>
            <person name="Jhangiani S.N."/>
            <person name="Agravi P."/>
            <person name="Goodspeed R."/>
            <person name="Gross S."/>
            <person name="Mandapat C."/>
            <person name="Jackson L."/>
            <person name="Mathew T."/>
            <person name="Pu L."/>
            <person name="Thornton R."/>
            <person name="Saada N."/>
            <person name="Wilczek-Boney K.B."/>
            <person name="Lee S."/>
            <person name="Kovar C."/>
            <person name="Wu Y."/>
            <person name="Scherer S.E."/>
            <person name="Worley K.C."/>
            <person name="Muzny D.M."/>
            <person name="Gibbs R."/>
        </authorList>
    </citation>
    <scope>NUCLEOTIDE SEQUENCE</scope>
    <source>
        <strain evidence="6">Brora</strain>
    </source>
</reference>
<feature type="compositionally biased region" description="Low complexity" evidence="3">
    <location>
        <begin position="308"/>
        <end position="328"/>
    </location>
</feature>
<dbReference type="STRING" id="126957.T1JGW8"/>
<feature type="region of interest" description="Disordered" evidence="3">
    <location>
        <begin position="63"/>
        <end position="97"/>
    </location>
</feature>
<dbReference type="Pfam" id="PF00638">
    <property type="entry name" value="Ran_BP1"/>
    <property type="match status" value="1"/>
</dbReference>
<dbReference type="EMBL" id="JH432213">
    <property type="status" value="NOT_ANNOTATED_CDS"/>
    <property type="molecule type" value="Genomic_DNA"/>
</dbReference>
<dbReference type="GO" id="GO:0006611">
    <property type="term" value="P:protein export from nucleus"/>
    <property type="evidence" value="ECO:0007669"/>
    <property type="project" value="TreeGrafter"/>
</dbReference>
<dbReference type="AlphaFoldDB" id="T1JGW8"/>
<dbReference type="eggNOG" id="KOG0866">
    <property type="taxonomic scope" value="Eukaryota"/>
</dbReference>
<evidence type="ECO:0000313" key="5">
    <source>
        <dbReference type="EnsemblMetazoa" id="SMAR013094-PA"/>
    </source>
</evidence>
<dbReference type="PANTHER" id="PTHR23138">
    <property type="entry name" value="RAN BINDING PROTEIN"/>
    <property type="match status" value="1"/>
</dbReference>
<proteinExistence type="predicted"/>
<evidence type="ECO:0000259" key="4">
    <source>
        <dbReference type="PROSITE" id="PS50196"/>
    </source>
</evidence>
<dbReference type="GO" id="GO:0005634">
    <property type="term" value="C:nucleus"/>
    <property type="evidence" value="ECO:0007669"/>
    <property type="project" value="UniProtKB-SubCell"/>
</dbReference>
<sequence length="825" mass="90545">MCKVVASCFESTTKWRTIVLKKKPATGCCVDDAVHLFRRNDWLRGESGLLLRLLRSHNMMVVKQPSSQDHQSDQCTSDVFTSSENSESNLGDFDSNSESDLNKSCSNMNHTFASRSGGILLANNPFAVKTTAATKSLADSTENKEGRPIVAPATFTPNPIPIRLNSDVDVDVDVDANAIRTGNCSTTSFKLKPAVLTNPFAKCDSVSERQEVSTSDEMALDSSNGTKAACTSGHIRANANSNANHNHHHVINSGENHQHHHVSTTNSSTISRTSVAVNSGIPRAILTPADASFVFGQNMNERVTNVCNNSQNSSSSNGNLLLPSFGGSPELVEPEPRREEKAALNGEAAKSSKAKSLHESALEYESRKVKRTYDEVLVVTGEEEESNVLQVNCKLFTFDQKNSSWVERGRGLLRLNDKDESAAEGALQSRLVMRTQGSLRVVLNTKVWAGMAIEQPSQRSVRLTAMDGDGVKVFLVMASAKDAEQLFNALNWRVKTLKSVEEQNHHQQDRFPVDASCGVAANSEDVLHCQPSTTTSDDSSSSPKRRRVNEPDNQLDDDDDDDDSNCSEFGTNIQDTSIDSTSRNKTHTFEADSGNLSSSSFYTVNLMIFFHQIRLVSPEVIIDKGSDNVNCEEDRTHYRANALTCIFRCLMRPTNLRADMWSSSTQVTFEENDAIFAIAHPFGVVAALVNICNLMVAALGTNSSLSLRHRRYACTIQSSTTQFPPLPPTSDNRQATTDKRQPTIDNRQPKSTIAADKRNQPSPPTSEINHRRRQAKSTIAADKRNQPSPPTSTSEFQPSTNNLTLLKGNRSAEGGEEKEVERGKE</sequence>
<keyword evidence="6" id="KW-1185">Reference proteome</keyword>
<dbReference type="Proteomes" id="UP000014500">
    <property type="component" value="Unassembled WGS sequence"/>
</dbReference>
<dbReference type="HOGENOM" id="CLU_343458_0_0_1"/>
<dbReference type="SMART" id="SM00160">
    <property type="entry name" value="RanBD"/>
    <property type="match status" value="1"/>
</dbReference>
<evidence type="ECO:0000256" key="3">
    <source>
        <dbReference type="SAM" id="MobiDB-lite"/>
    </source>
</evidence>
<feature type="region of interest" description="Disordered" evidence="3">
    <location>
        <begin position="306"/>
        <end position="361"/>
    </location>
</feature>
<keyword evidence="2" id="KW-0539">Nucleus</keyword>
<feature type="compositionally biased region" description="Polar residues" evidence="3">
    <location>
        <begin position="64"/>
        <end position="97"/>
    </location>
</feature>
<evidence type="ECO:0000313" key="6">
    <source>
        <dbReference type="Proteomes" id="UP000014500"/>
    </source>
</evidence>
<dbReference type="InterPro" id="IPR011993">
    <property type="entry name" value="PH-like_dom_sf"/>
</dbReference>
<accession>T1JGW8</accession>
<name>T1JGW8_STRMM</name>
<dbReference type="CDD" id="cd13180">
    <property type="entry name" value="RanBD_RanBP3"/>
    <property type="match status" value="1"/>
</dbReference>
<dbReference type="Gene3D" id="2.30.29.30">
    <property type="entry name" value="Pleckstrin-homology domain (PH domain)/Phosphotyrosine-binding domain (PTB)"/>
    <property type="match status" value="1"/>
</dbReference>
<comment type="subcellular location">
    <subcellularLocation>
        <location evidence="1">Nucleus</location>
    </subcellularLocation>
</comment>